<organism evidence="2 3">
    <name type="scientific">Cordylochernes scorpioides</name>
    <dbReference type="NCBI Taxonomy" id="51811"/>
    <lineage>
        <taxon>Eukaryota</taxon>
        <taxon>Metazoa</taxon>
        <taxon>Ecdysozoa</taxon>
        <taxon>Arthropoda</taxon>
        <taxon>Chelicerata</taxon>
        <taxon>Arachnida</taxon>
        <taxon>Pseudoscorpiones</taxon>
        <taxon>Cheliferoidea</taxon>
        <taxon>Chernetidae</taxon>
        <taxon>Cordylochernes</taxon>
    </lineage>
</organism>
<keyword evidence="1" id="KW-0472">Membrane</keyword>
<keyword evidence="1" id="KW-1133">Transmembrane helix</keyword>
<keyword evidence="1" id="KW-0812">Transmembrane</keyword>
<dbReference type="Gene3D" id="3.30.420.10">
    <property type="entry name" value="Ribonuclease H-like superfamily/Ribonuclease H"/>
    <property type="match status" value="1"/>
</dbReference>
<dbReference type="InterPro" id="IPR036259">
    <property type="entry name" value="MFS_trans_sf"/>
</dbReference>
<protein>
    <submittedName>
        <fullName evidence="2">Uncharacterized protein</fullName>
    </submittedName>
</protein>
<dbReference type="Proteomes" id="UP001235939">
    <property type="component" value="Chromosome 15"/>
</dbReference>
<evidence type="ECO:0000313" key="2">
    <source>
        <dbReference type="EMBL" id="UYV77340.1"/>
    </source>
</evidence>
<sequence>MVEMFNSDPHWLKIVIMGDETSVYGYEPETKSQSSQRLEHGEPRFKKARMIKSKLKCLLITFFDVKELVYYEFVPEEKLCVRNDLKNGIRKIGSCIMTAHGHIRPSLYNFIWLNTELESTGSQHNITDSRQDLNTILQIVDRITTTKETTTKKTIPLGLQTIPLGLQTIPLDLQTIPLGLQTIPLDLQTIALGLQTIPLGLQTIPLGLQTIPLGLQTIPLDLQTIPLGLQTIPLGLQTIPLGLQTIPLDLQTIPLGLQIFNEIRDLQKSLITGVMREWLGSGSLAFSLLLAPAITAHCRHGSARLTAVLGGLILALACLFSAFATRFHQVVLSYGLLAAAGAALVRGPADWMLTRYFRARLPAAEAIAQAGAGLGHCVFSASFGFGTR</sequence>
<dbReference type="EMBL" id="CP092877">
    <property type="protein sequence ID" value="UYV77340.1"/>
    <property type="molecule type" value="Genomic_DNA"/>
</dbReference>
<evidence type="ECO:0000313" key="3">
    <source>
        <dbReference type="Proteomes" id="UP001235939"/>
    </source>
</evidence>
<proteinExistence type="predicted"/>
<dbReference type="PANTHER" id="PTHR11360:SF93">
    <property type="entry name" value="MONOCARBOXYLATE TRANSPORTER 7-LIKE PROTEIN"/>
    <property type="match status" value="1"/>
</dbReference>
<dbReference type="InterPro" id="IPR050327">
    <property type="entry name" value="Proton-linked_MCT"/>
</dbReference>
<feature type="transmembrane region" description="Helical" evidence="1">
    <location>
        <begin position="330"/>
        <end position="349"/>
    </location>
</feature>
<dbReference type="InterPro" id="IPR036397">
    <property type="entry name" value="RNaseH_sf"/>
</dbReference>
<evidence type="ECO:0000256" key="1">
    <source>
        <dbReference type="SAM" id="Phobius"/>
    </source>
</evidence>
<feature type="transmembrane region" description="Helical" evidence="1">
    <location>
        <begin position="305"/>
        <end position="324"/>
    </location>
</feature>
<dbReference type="PANTHER" id="PTHR11360">
    <property type="entry name" value="MONOCARBOXYLATE TRANSPORTER"/>
    <property type="match status" value="1"/>
</dbReference>
<dbReference type="SUPFAM" id="SSF103473">
    <property type="entry name" value="MFS general substrate transporter"/>
    <property type="match status" value="1"/>
</dbReference>
<gene>
    <name evidence="2" type="ORF">LAZ67_15000550</name>
</gene>
<reference evidence="2 3" key="1">
    <citation type="submission" date="2022-01" db="EMBL/GenBank/DDBJ databases">
        <title>A chromosomal length assembly of Cordylochernes scorpioides.</title>
        <authorList>
            <person name="Zeh D."/>
            <person name="Zeh J."/>
        </authorList>
    </citation>
    <scope>NUCLEOTIDE SEQUENCE [LARGE SCALE GENOMIC DNA]</scope>
    <source>
        <strain evidence="2">IN4F17</strain>
        <tissue evidence="2">Whole Body</tissue>
    </source>
</reference>
<accession>A0ABY6LCZ0</accession>
<keyword evidence="3" id="KW-1185">Reference proteome</keyword>
<name>A0ABY6LCZ0_9ARAC</name>